<evidence type="ECO:0000256" key="2">
    <source>
        <dbReference type="ARBA" id="ARBA00022801"/>
    </source>
</evidence>
<dbReference type="Proteomes" id="UP001140076">
    <property type="component" value="Unassembled WGS sequence"/>
</dbReference>
<comment type="caution">
    <text evidence="5">The sequence shown here is derived from an EMBL/GenBank/DDBJ whole genome shotgun (WGS) entry which is preliminary data.</text>
</comment>
<accession>A0A9X3NL74</accession>
<feature type="region of interest" description="Disordered" evidence="3">
    <location>
        <begin position="1"/>
        <end position="21"/>
    </location>
</feature>
<keyword evidence="2 5" id="KW-0378">Hydrolase</keyword>
<dbReference type="RefSeq" id="WP_270071426.1">
    <property type="nucleotide sequence ID" value="NZ_JAJAQC010000009.1"/>
</dbReference>
<evidence type="ECO:0000256" key="1">
    <source>
        <dbReference type="ARBA" id="ARBA00001946"/>
    </source>
</evidence>
<feature type="domain" description="Nudix hydrolase" evidence="4">
    <location>
        <begin position="1"/>
        <end position="148"/>
    </location>
</feature>
<dbReference type="InterPro" id="IPR020476">
    <property type="entry name" value="Nudix_hydrolase"/>
</dbReference>
<dbReference type="CDD" id="cd02883">
    <property type="entry name" value="NUDIX_Hydrolase"/>
    <property type="match status" value="1"/>
</dbReference>
<dbReference type="Pfam" id="PF00293">
    <property type="entry name" value="NUDIX"/>
    <property type="match status" value="1"/>
</dbReference>
<dbReference type="PANTHER" id="PTHR43046:SF14">
    <property type="entry name" value="MUTT_NUDIX FAMILY PROTEIN"/>
    <property type="match status" value="1"/>
</dbReference>
<gene>
    <name evidence="5" type="ORF">LG943_07330</name>
</gene>
<reference evidence="5" key="1">
    <citation type="submission" date="2021-10" db="EMBL/GenBank/DDBJ databases">
        <title>Streptomonospora sp. nov., isolated from mangrove soil.</title>
        <authorList>
            <person name="Chen X."/>
            <person name="Ge X."/>
            <person name="Liu W."/>
        </authorList>
    </citation>
    <scope>NUCLEOTIDE SEQUENCE</scope>
    <source>
        <strain evidence="5">S1-112</strain>
    </source>
</reference>
<dbReference type="GO" id="GO:0016787">
    <property type="term" value="F:hydrolase activity"/>
    <property type="evidence" value="ECO:0007669"/>
    <property type="project" value="UniProtKB-KW"/>
</dbReference>
<dbReference type="EMBL" id="JAJAQC010000009">
    <property type="protein sequence ID" value="MDA0564138.1"/>
    <property type="molecule type" value="Genomic_DNA"/>
</dbReference>
<evidence type="ECO:0000259" key="4">
    <source>
        <dbReference type="PROSITE" id="PS51462"/>
    </source>
</evidence>
<comment type="cofactor">
    <cofactor evidence="1">
        <name>Mg(2+)</name>
        <dbReference type="ChEBI" id="CHEBI:18420"/>
    </cofactor>
</comment>
<sequence>MRDARGNALLGFGPAPPDPDPGAPPMPLALLVAAARGGVVVVFDTYRAQWELPGGGIEPGEEPERAARREFAEETAQRAESVRWAGTAEFALAEGRRERGAVFRGTCVFAPERFAPTPEIAAVRLWSPGTGLPGMSPIDARIAVLALATAGPGPLG</sequence>
<evidence type="ECO:0000313" key="6">
    <source>
        <dbReference type="Proteomes" id="UP001140076"/>
    </source>
</evidence>
<dbReference type="PANTHER" id="PTHR43046">
    <property type="entry name" value="GDP-MANNOSE MANNOSYL HYDROLASE"/>
    <property type="match status" value="1"/>
</dbReference>
<dbReference type="Gene3D" id="3.90.79.10">
    <property type="entry name" value="Nucleoside Triphosphate Pyrophosphohydrolase"/>
    <property type="match status" value="1"/>
</dbReference>
<evidence type="ECO:0000313" key="5">
    <source>
        <dbReference type="EMBL" id="MDA0564138.1"/>
    </source>
</evidence>
<dbReference type="InterPro" id="IPR000086">
    <property type="entry name" value="NUDIX_hydrolase_dom"/>
</dbReference>
<proteinExistence type="predicted"/>
<dbReference type="SUPFAM" id="SSF55811">
    <property type="entry name" value="Nudix"/>
    <property type="match status" value="1"/>
</dbReference>
<dbReference type="PRINTS" id="PR00502">
    <property type="entry name" value="NUDIXFAMILY"/>
</dbReference>
<keyword evidence="6" id="KW-1185">Reference proteome</keyword>
<dbReference type="AlphaFoldDB" id="A0A9X3NL74"/>
<dbReference type="PROSITE" id="PS51462">
    <property type="entry name" value="NUDIX"/>
    <property type="match status" value="1"/>
</dbReference>
<name>A0A9X3NL74_9ACTN</name>
<dbReference type="InterPro" id="IPR015797">
    <property type="entry name" value="NUDIX_hydrolase-like_dom_sf"/>
</dbReference>
<evidence type="ECO:0000256" key="3">
    <source>
        <dbReference type="SAM" id="MobiDB-lite"/>
    </source>
</evidence>
<protein>
    <submittedName>
        <fullName evidence="5">NUDIX hydrolase</fullName>
    </submittedName>
</protein>
<organism evidence="5 6">
    <name type="scientific">Streptomonospora mangrovi</name>
    <dbReference type="NCBI Taxonomy" id="2883123"/>
    <lineage>
        <taxon>Bacteria</taxon>
        <taxon>Bacillati</taxon>
        <taxon>Actinomycetota</taxon>
        <taxon>Actinomycetes</taxon>
        <taxon>Streptosporangiales</taxon>
        <taxon>Nocardiopsidaceae</taxon>
        <taxon>Streptomonospora</taxon>
    </lineage>
</organism>